<evidence type="ECO:0000313" key="2">
    <source>
        <dbReference type="EMBL" id="TGD78959.1"/>
    </source>
</evidence>
<name>A0A4Z0MHK6_9BACT</name>
<dbReference type="RefSeq" id="WP_135531948.1">
    <property type="nucleotide sequence ID" value="NZ_SRKZ01000005.1"/>
</dbReference>
<keyword evidence="3" id="KW-1185">Reference proteome</keyword>
<feature type="transmembrane region" description="Helical" evidence="1">
    <location>
        <begin position="44"/>
        <end position="64"/>
    </location>
</feature>
<protein>
    <recommendedName>
        <fullName evidence="4">PH domain-containing protein</fullName>
    </recommendedName>
</protein>
<evidence type="ECO:0008006" key="4">
    <source>
        <dbReference type="Google" id="ProtNLM"/>
    </source>
</evidence>
<sequence>MANYADAPIGVHQSSALKWTRIIVTSLGLTIALRAFYFSDKVSFWIVIAVSLTFLSIILFNNAFTSNISLTTNGITVNNIFFSKTYSYNMYRNISSVFPGYSKIYLGTNTYFFRKRVNTLDFATTFETLENHEQILDYIKNQHQE</sequence>
<accession>A0A4Z0MHK6</accession>
<dbReference type="Proteomes" id="UP000298284">
    <property type="component" value="Unassembled WGS sequence"/>
</dbReference>
<comment type="caution">
    <text evidence="2">The sequence shown here is derived from an EMBL/GenBank/DDBJ whole genome shotgun (WGS) entry which is preliminary data.</text>
</comment>
<reference evidence="2 3" key="1">
    <citation type="submission" date="2019-04" db="EMBL/GenBank/DDBJ databases">
        <authorList>
            <person name="Feng G."/>
            <person name="Zhang J."/>
            <person name="Zhu H."/>
        </authorList>
    </citation>
    <scope>NUCLEOTIDE SEQUENCE [LARGE SCALE GENOMIC DNA]</scope>
    <source>
        <strain evidence="2 3">JCM 19491</strain>
    </source>
</reference>
<organism evidence="2 3">
    <name type="scientific">Hymenobacter wooponensis</name>
    <dbReference type="NCBI Taxonomy" id="1525360"/>
    <lineage>
        <taxon>Bacteria</taxon>
        <taxon>Pseudomonadati</taxon>
        <taxon>Bacteroidota</taxon>
        <taxon>Cytophagia</taxon>
        <taxon>Cytophagales</taxon>
        <taxon>Hymenobacteraceae</taxon>
        <taxon>Hymenobacter</taxon>
    </lineage>
</organism>
<feature type="transmembrane region" description="Helical" evidence="1">
    <location>
        <begin position="19"/>
        <end position="38"/>
    </location>
</feature>
<evidence type="ECO:0000313" key="3">
    <source>
        <dbReference type="Proteomes" id="UP000298284"/>
    </source>
</evidence>
<keyword evidence="1" id="KW-0472">Membrane</keyword>
<dbReference type="AlphaFoldDB" id="A0A4Z0MHK6"/>
<evidence type="ECO:0000256" key="1">
    <source>
        <dbReference type="SAM" id="Phobius"/>
    </source>
</evidence>
<dbReference type="EMBL" id="SRKZ01000005">
    <property type="protein sequence ID" value="TGD78959.1"/>
    <property type="molecule type" value="Genomic_DNA"/>
</dbReference>
<keyword evidence="1" id="KW-0812">Transmembrane</keyword>
<gene>
    <name evidence="2" type="ORF">EU557_18480</name>
</gene>
<proteinExistence type="predicted"/>
<keyword evidence="1" id="KW-1133">Transmembrane helix</keyword>